<reference evidence="3" key="1">
    <citation type="submission" date="2016-04" db="EMBL/GenBank/DDBJ databases">
        <title>Comparative genomics of biotechnologically important yeasts.</title>
        <authorList>
            <consortium name="DOE Joint Genome Institute"/>
            <person name="Riley R."/>
            <person name="Haridas S."/>
            <person name="Wolfe K.H."/>
            <person name="Lopes M.R."/>
            <person name="Hittinger C.T."/>
            <person name="Goker M."/>
            <person name="Salamov A."/>
            <person name="Wisecaver J."/>
            <person name="Long T.M."/>
            <person name="Aerts A.L."/>
            <person name="Barry K."/>
            <person name="Choi C."/>
            <person name="Clum A."/>
            <person name="Coughlan A.Y."/>
            <person name="Deshpande S."/>
            <person name="Douglass A.P."/>
            <person name="Hanson S.J."/>
            <person name="Klenk H.-P."/>
            <person name="Labutti K."/>
            <person name="Lapidus A."/>
            <person name="Lindquist E."/>
            <person name="Lipzen A."/>
            <person name="Meier-Kolthoff J.P."/>
            <person name="Ohm R.A."/>
            <person name="Otillar R.P."/>
            <person name="Pangilinan J."/>
            <person name="Peng Y."/>
            <person name="Rokas A."/>
            <person name="Rosa C.A."/>
            <person name="Scheuner C."/>
            <person name="Sibirny A.A."/>
            <person name="Slot J.C."/>
            <person name="Stielow J.B."/>
            <person name="Sun H."/>
            <person name="Kurtzman C.P."/>
            <person name="Blackwell M."/>
            <person name="Grigoriev I.V."/>
            <person name="Jeffries T.W."/>
        </authorList>
    </citation>
    <scope>NUCLEOTIDE SEQUENCE [LARGE SCALE GENOMIC DNA]</scope>
    <source>
        <strain evidence="3">NRRL YB-2248</strain>
    </source>
</reference>
<evidence type="ECO:0000313" key="2">
    <source>
        <dbReference type="EMBL" id="ODV87785.1"/>
    </source>
</evidence>
<dbReference type="AlphaFoldDB" id="A0A1E4T7R5"/>
<gene>
    <name evidence="2" type="ORF">CANARDRAFT_25996</name>
</gene>
<keyword evidence="3" id="KW-1185">Reference proteome</keyword>
<feature type="region of interest" description="Disordered" evidence="1">
    <location>
        <begin position="1"/>
        <end position="45"/>
    </location>
</feature>
<organism evidence="2 3">
    <name type="scientific">[Candida] arabinofermentans NRRL YB-2248</name>
    <dbReference type="NCBI Taxonomy" id="983967"/>
    <lineage>
        <taxon>Eukaryota</taxon>
        <taxon>Fungi</taxon>
        <taxon>Dikarya</taxon>
        <taxon>Ascomycota</taxon>
        <taxon>Saccharomycotina</taxon>
        <taxon>Pichiomycetes</taxon>
        <taxon>Pichiales</taxon>
        <taxon>Pichiaceae</taxon>
        <taxon>Ogataea</taxon>
        <taxon>Ogataea/Candida clade</taxon>
    </lineage>
</organism>
<evidence type="ECO:0000256" key="1">
    <source>
        <dbReference type="SAM" id="MobiDB-lite"/>
    </source>
</evidence>
<name>A0A1E4T7R5_9ASCO</name>
<protein>
    <submittedName>
        <fullName evidence="2">Uncharacterized protein</fullName>
    </submittedName>
</protein>
<sequence>MSTVSQQQNDRRQKLMALRARSTKSTASNPQELDKKEEEIVQSQPSVKEIKSRNFNRLTHEPITSFDILEKSNITDKQEDSDTIILGKLEKLANSLFASVDHYDYDNDNDQDLDLTQVNNDDEVLEEYELQIQDDLNELKFNTDEIINKLVRDRLSAKIKESSNDT</sequence>
<dbReference type="Proteomes" id="UP000094801">
    <property type="component" value="Unassembled WGS sequence"/>
</dbReference>
<dbReference type="EMBL" id="KV453847">
    <property type="protein sequence ID" value="ODV87785.1"/>
    <property type="molecule type" value="Genomic_DNA"/>
</dbReference>
<accession>A0A1E4T7R5</accession>
<evidence type="ECO:0000313" key="3">
    <source>
        <dbReference type="Proteomes" id="UP000094801"/>
    </source>
</evidence>
<proteinExistence type="predicted"/>